<comment type="subcellular location">
    <subcellularLocation>
        <location evidence="2">Endomembrane system</location>
        <topology evidence="2">Multi-pass membrane protein</topology>
    </subcellularLocation>
</comment>
<evidence type="ECO:0000256" key="9">
    <source>
        <dbReference type="ARBA" id="ARBA00022771"/>
    </source>
</evidence>
<evidence type="ECO:0000256" key="8">
    <source>
        <dbReference type="ARBA" id="ARBA00022729"/>
    </source>
</evidence>
<feature type="domain" description="RING-type" evidence="18">
    <location>
        <begin position="729"/>
        <end position="786"/>
    </location>
</feature>
<feature type="compositionally biased region" description="Low complexity" evidence="15">
    <location>
        <begin position="529"/>
        <end position="553"/>
    </location>
</feature>
<dbReference type="GO" id="GO:0012505">
    <property type="term" value="C:endomembrane system"/>
    <property type="evidence" value="ECO:0007669"/>
    <property type="project" value="UniProtKB-SubCell"/>
</dbReference>
<evidence type="ECO:0000256" key="4">
    <source>
        <dbReference type="ARBA" id="ARBA00012483"/>
    </source>
</evidence>
<dbReference type="SMART" id="SM00184">
    <property type="entry name" value="RING"/>
    <property type="match status" value="1"/>
</dbReference>
<keyword evidence="20" id="KW-1185">Reference proteome</keyword>
<feature type="signal peptide" evidence="17">
    <location>
        <begin position="1"/>
        <end position="23"/>
    </location>
</feature>
<feature type="region of interest" description="Disordered" evidence="15">
    <location>
        <begin position="513"/>
        <end position="553"/>
    </location>
</feature>
<evidence type="ECO:0000256" key="6">
    <source>
        <dbReference type="ARBA" id="ARBA00022692"/>
    </source>
</evidence>
<sequence>MNRQTFLFLLLLILFLDFPRGLTDTGLEIDLRVLQQYRDTLKQGQSELSKSNYSLGYGNLTGLKLSYEDSLAQKNVLDWPFHQYTAVAPWLETQEYSILPNVVSNKVRDFFATTPAASAGPAYPLNVLSDVYGEFDMLLDLQRIAPVSMELPGYLQEYYRSYRQVRYEEQKQRYEEDPENNLPPAELPEKPEKSGNVSYTLGNLVLRIQPLHAVYPELQVEQFGLELYEDTTIVQVNVEITDLLKKDRNEFAMFAIYFQETGSLVGLTRSAKFMGTHGLPHFVMDSERFERAKTLITRLLGVADIDKDVSLDEVTSTVERAVTQCEFVMFLQLQKTSFTHEELHYIDDELKLRQGLPLPKKIPEIGVDHALLYSPDCGLLFEKKLAVELTGIRTEVHLSQLRRALVGVFVLSFVELNLFMRQAKASRTPSDLSNVSTLCIGLLSGYDLIVAVLMMLIMWLSDLYLICACNTVLSILLFYVFELRFYSTIEAAQSNERGVSWWQILRGSREATTVRPTSNDLEAQAPHSQNTNTVPEVPNNTTQTAPPGAPTVTGPSSGSVMSYFAFSIILSFGVSILILNATLWSVNAVRVFEYWLLILMNSYWIPQFLRNTLKNRSKTIQWEFIFGTSMVRLAPLTYLCLDLSNPFRHPRDPVLLLTVFSWLATQILLLYLQSKLGARFWLNTKWLPEQYNYHPVITAKDLESGFSRDILSSLKVVPGQEVSMCESDCAICMSALKFPVIMTENGNKKPLEPLMKEVMITPCFHSFHTGCLEDWMIYKLQCPVCRTALPPV</sequence>
<comment type="pathway">
    <text evidence="3">Protein modification; protein ubiquitination.</text>
</comment>
<dbReference type="InterPro" id="IPR024766">
    <property type="entry name" value="Znf_RING_H2"/>
</dbReference>
<evidence type="ECO:0000256" key="16">
    <source>
        <dbReference type="SAM" id="Phobius"/>
    </source>
</evidence>
<dbReference type="GO" id="GO:0043161">
    <property type="term" value="P:proteasome-mediated ubiquitin-dependent protein catabolic process"/>
    <property type="evidence" value="ECO:0007669"/>
    <property type="project" value="TreeGrafter"/>
</dbReference>
<dbReference type="PROSITE" id="PS50089">
    <property type="entry name" value="ZF_RING_2"/>
    <property type="match status" value="1"/>
</dbReference>
<dbReference type="PANTHER" id="PTHR22763">
    <property type="entry name" value="RING ZINC FINGER PROTEIN"/>
    <property type="match status" value="1"/>
</dbReference>
<evidence type="ECO:0000256" key="14">
    <source>
        <dbReference type="PROSITE-ProRule" id="PRU00175"/>
    </source>
</evidence>
<evidence type="ECO:0000256" key="7">
    <source>
        <dbReference type="ARBA" id="ARBA00022723"/>
    </source>
</evidence>
<name>A0A1A0H570_9ASCO</name>
<accession>A0A1A0H570</accession>
<dbReference type="InterPro" id="IPR050731">
    <property type="entry name" value="HRD1_E3_ubiq-ligases"/>
</dbReference>
<dbReference type="Pfam" id="PF11145">
    <property type="entry name" value="DUF2921"/>
    <property type="match status" value="2"/>
</dbReference>
<evidence type="ECO:0000256" key="12">
    <source>
        <dbReference type="ARBA" id="ARBA00022989"/>
    </source>
</evidence>
<dbReference type="AlphaFoldDB" id="A0A1A0H570"/>
<feature type="transmembrane region" description="Helical" evidence="16">
    <location>
        <begin position="563"/>
        <end position="586"/>
    </location>
</feature>
<gene>
    <name evidence="19" type="ORF">METBIDRAFT_46938</name>
</gene>
<evidence type="ECO:0000259" key="18">
    <source>
        <dbReference type="PROSITE" id="PS50089"/>
    </source>
</evidence>
<dbReference type="SUPFAM" id="SSF57850">
    <property type="entry name" value="RING/U-box"/>
    <property type="match status" value="1"/>
</dbReference>
<dbReference type="GO" id="GO:0061630">
    <property type="term" value="F:ubiquitin protein ligase activity"/>
    <property type="evidence" value="ECO:0007669"/>
    <property type="project" value="UniProtKB-EC"/>
</dbReference>
<dbReference type="EC" id="2.3.2.27" evidence="4"/>
<dbReference type="InterPro" id="IPR013083">
    <property type="entry name" value="Znf_RING/FYVE/PHD"/>
</dbReference>
<dbReference type="RefSeq" id="XP_018709713.1">
    <property type="nucleotide sequence ID" value="XM_018858104.1"/>
</dbReference>
<dbReference type="Gene3D" id="3.30.40.10">
    <property type="entry name" value="Zinc/RING finger domain, C3HC4 (zinc finger)"/>
    <property type="match status" value="1"/>
</dbReference>
<dbReference type="InterPro" id="IPR001841">
    <property type="entry name" value="Znf_RING"/>
</dbReference>
<dbReference type="Pfam" id="PF12678">
    <property type="entry name" value="zf-rbx1"/>
    <property type="match status" value="1"/>
</dbReference>
<keyword evidence="5" id="KW-0808">Transferase</keyword>
<dbReference type="UniPathway" id="UPA00143"/>
<evidence type="ECO:0000313" key="20">
    <source>
        <dbReference type="Proteomes" id="UP000092555"/>
    </source>
</evidence>
<evidence type="ECO:0000256" key="11">
    <source>
        <dbReference type="ARBA" id="ARBA00022833"/>
    </source>
</evidence>
<dbReference type="PANTHER" id="PTHR22763:SF162">
    <property type="entry name" value="TRANSMEMBRANE E3 UBIQUITIN-PROTEIN LIGASE 1"/>
    <property type="match status" value="1"/>
</dbReference>
<comment type="catalytic activity">
    <reaction evidence="1">
        <text>S-ubiquitinyl-[E2 ubiquitin-conjugating enzyme]-L-cysteine + [acceptor protein]-L-lysine = [E2 ubiquitin-conjugating enzyme]-L-cysteine + N(6)-ubiquitinyl-[acceptor protein]-L-lysine.</text>
        <dbReference type="EC" id="2.3.2.27"/>
    </reaction>
</comment>
<protein>
    <recommendedName>
        <fullName evidence="4">RING-type E3 ubiquitin transferase</fullName>
        <ecNumber evidence="4">2.3.2.27</ecNumber>
    </recommendedName>
</protein>
<keyword evidence="6 16" id="KW-0812">Transmembrane</keyword>
<evidence type="ECO:0000256" key="13">
    <source>
        <dbReference type="ARBA" id="ARBA00023136"/>
    </source>
</evidence>
<keyword evidence="7" id="KW-0479">Metal-binding</keyword>
<evidence type="ECO:0000313" key="19">
    <source>
        <dbReference type="EMBL" id="OBA19181.1"/>
    </source>
</evidence>
<dbReference type="GO" id="GO:0008270">
    <property type="term" value="F:zinc ion binding"/>
    <property type="evidence" value="ECO:0007669"/>
    <property type="project" value="UniProtKB-KW"/>
</dbReference>
<keyword evidence="10" id="KW-0833">Ubl conjugation pathway</keyword>
<reference evidence="19 20" key="1">
    <citation type="submission" date="2016-05" db="EMBL/GenBank/DDBJ databases">
        <title>Comparative genomics of biotechnologically important yeasts.</title>
        <authorList>
            <consortium name="DOE Joint Genome Institute"/>
            <person name="Riley R."/>
            <person name="Haridas S."/>
            <person name="Wolfe K.H."/>
            <person name="Lopes M.R."/>
            <person name="Hittinger C.T."/>
            <person name="Goker M."/>
            <person name="Salamov A."/>
            <person name="Wisecaver J."/>
            <person name="Long T.M."/>
            <person name="Aerts A.L."/>
            <person name="Barry K."/>
            <person name="Choi C."/>
            <person name="Clum A."/>
            <person name="Coughlan A.Y."/>
            <person name="Deshpande S."/>
            <person name="Douglass A.P."/>
            <person name="Hanson S.J."/>
            <person name="Klenk H.-P."/>
            <person name="LaButti K."/>
            <person name="Lapidus A."/>
            <person name="Lindquist E."/>
            <person name="Lipzen A."/>
            <person name="Meier-kolthoff J.P."/>
            <person name="Ohm R.A."/>
            <person name="Otillar R.P."/>
            <person name="Pangilinan J."/>
            <person name="Peng Y."/>
            <person name="Rokas A."/>
            <person name="Rosa C.A."/>
            <person name="Scheuner C."/>
            <person name="Sibirny A.A."/>
            <person name="Slot J.C."/>
            <person name="Stielow J.B."/>
            <person name="Sun H."/>
            <person name="Kurtzman C.P."/>
            <person name="Blackwell M."/>
            <person name="Grigoriev I.V."/>
            <person name="Jeffries T.W."/>
        </authorList>
    </citation>
    <scope>NUCLEOTIDE SEQUENCE [LARGE SCALE GENOMIC DNA]</scope>
    <source>
        <strain evidence="19 20">NRRL YB-4993</strain>
    </source>
</reference>
<dbReference type="EMBL" id="LXTC01000007">
    <property type="protein sequence ID" value="OBA19181.1"/>
    <property type="molecule type" value="Genomic_DNA"/>
</dbReference>
<feature type="transmembrane region" description="Helical" evidence="16">
    <location>
        <begin position="653"/>
        <end position="672"/>
    </location>
</feature>
<evidence type="ECO:0000256" key="10">
    <source>
        <dbReference type="ARBA" id="ARBA00022786"/>
    </source>
</evidence>
<keyword evidence="9 14" id="KW-0863">Zinc-finger</keyword>
<organism evidence="19 20">
    <name type="scientific">Metschnikowia bicuspidata var. bicuspidata NRRL YB-4993</name>
    <dbReference type="NCBI Taxonomy" id="869754"/>
    <lineage>
        <taxon>Eukaryota</taxon>
        <taxon>Fungi</taxon>
        <taxon>Dikarya</taxon>
        <taxon>Ascomycota</taxon>
        <taxon>Saccharomycotina</taxon>
        <taxon>Pichiomycetes</taxon>
        <taxon>Metschnikowiaceae</taxon>
        <taxon>Metschnikowia</taxon>
    </lineage>
</organism>
<feature type="region of interest" description="Disordered" evidence="15">
    <location>
        <begin position="170"/>
        <end position="194"/>
    </location>
</feature>
<comment type="caution">
    <text evidence="19">The sequence shown here is derived from an EMBL/GenBank/DDBJ whole genome shotgun (WGS) entry which is preliminary data.</text>
</comment>
<dbReference type="OrthoDB" id="9984778at2759"/>
<dbReference type="GO" id="GO:0044695">
    <property type="term" value="C:Dsc E3 ubiquitin ligase complex"/>
    <property type="evidence" value="ECO:0007669"/>
    <property type="project" value="TreeGrafter"/>
</dbReference>
<feature type="chain" id="PRO_5008291863" description="RING-type E3 ubiquitin transferase" evidence="17">
    <location>
        <begin position="24"/>
        <end position="792"/>
    </location>
</feature>
<keyword evidence="8 17" id="KW-0732">Signal</keyword>
<keyword evidence="13 16" id="KW-0472">Membrane</keyword>
<evidence type="ECO:0000256" key="5">
    <source>
        <dbReference type="ARBA" id="ARBA00022679"/>
    </source>
</evidence>
<proteinExistence type="predicted"/>
<keyword evidence="11" id="KW-0862">Zinc</keyword>
<dbReference type="STRING" id="869754.A0A1A0H570"/>
<dbReference type="InterPro" id="IPR021319">
    <property type="entry name" value="DUF2921"/>
</dbReference>
<evidence type="ECO:0000256" key="3">
    <source>
        <dbReference type="ARBA" id="ARBA00004906"/>
    </source>
</evidence>
<feature type="transmembrane region" description="Helical" evidence="16">
    <location>
        <begin position="401"/>
        <end position="420"/>
    </location>
</feature>
<dbReference type="GO" id="GO:0016567">
    <property type="term" value="P:protein ubiquitination"/>
    <property type="evidence" value="ECO:0007669"/>
    <property type="project" value="UniProtKB-UniPathway"/>
</dbReference>
<dbReference type="GeneID" id="30031080"/>
<feature type="transmembrane region" description="Helical" evidence="16">
    <location>
        <begin position="463"/>
        <end position="481"/>
    </location>
</feature>
<evidence type="ECO:0000256" key="2">
    <source>
        <dbReference type="ARBA" id="ARBA00004127"/>
    </source>
</evidence>
<evidence type="ECO:0000256" key="15">
    <source>
        <dbReference type="SAM" id="MobiDB-lite"/>
    </source>
</evidence>
<dbReference type="Proteomes" id="UP000092555">
    <property type="component" value="Unassembled WGS sequence"/>
</dbReference>
<evidence type="ECO:0000256" key="1">
    <source>
        <dbReference type="ARBA" id="ARBA00000900"/>
    </source>
</evidence>
<feature type="transmembrane region" description="Helical" evidence="16">
    <location>
        <begin position="432"/>
        <end position="457"/>
    </location>
</feature>
<keyword evidence="12 16" id="KW-1133">Transmembrane helix</keyword>
<evidence type="ECO:0000256" key="17">
    <source>
        <dbReference type="SAM" id="SignalP"/>
    </source>
</evidence>